<dbReference type="PROSITE" id="PS52029">
    <property type="entry name" value="LD_TPASE"/>
    <property type="match status" value="1"/>
</dbReference>
<dbReference type="CDD" id="cd16913">
    <property type="entry name" value="YkuD_like"/>
    <property type="match status" value="1"/>
</dbReference>
<evidence type="ECO:0000256" key="9">
    <source>
        <dbReference type="PROSITE-ProRule" id="PRU01373"/>
    </source>
</evidence>
<evidence type="ECO:0000256" key="8">
    <source>
        <dbReference type="ARBA" id="ARBA00023316"/>
    </source>
</evidence>
<gene>
    <name evidence="11" type="ORF">K0U00_25830</name>
</gene>
<keyword evidence="8 9" id="KW-0961">Cell wall biogenesis/degradation</keyword>
<evidence type="ECO:0000256" key="6">
    <source>
        <dbReference type="ARBA" id="ARBA00022960"/>
    </source>
</evidence>
<accession>A0ABS7C988</accession>
<keyword evidence="3" id="KW-0328">Glycosyltransferase</keyword>
<keyword evidence="5" id="KW-0378">Hydrolase</keyword>
<dbReference type="InterPro" id="IPR005490">
    <property type="entry name" value="LD_TPept_cat_dom"/>
</dbReference>
<reference evidence="11 12" key="1">
    <citation type="submission" date="2021-07" db="EMBL/GenBank/DDBJ databases">
        <title>Paenibacillus radiodurans sp. nov., isolated from the southeastern edge of Tengger Desert.</title>
        <authorList>
            <person name="Zhang G."/>
        </authorList>
    </citation>
    <scope>NUCLEOTIDE SEQUENCE [LARGE SCALE GENOMIC DNA]</scope>
    <source>
        <strain evidence="11 12">CCM 7311</strain>
    </source>
</reference>
<proteinExistence type="inferred from homology"/>
<evidence type="ECO:0000256" key="1">
    <source>
        <dbReference type="ARBA" id="ARBA00004752"/>
    </source>
</evidence>
<evidence type="ECO:0000256" key="5">
    <source>
        <dbReference type="ARBA" id="ARBA00022801"/>
    </source>
</evidence>
<name>A0ABS7C988_9BACL</name>
<evidence type="ECO:0000313" key="12">
    <source>
        <dbReference type="Proteomes" id="UP001519887"/>
    </source>
</evidence>
<dbReference type="PANTHER" id="PTHR30582">
    <property type="entry name" value="L,D-TRANSPEPTIDASE"/>
    <property type="match status" value="1"/>
</dbReference>
<comment type="caution">
    <text evidence="11">The sequence shown here is derived from an EMBL/GenBank/DDBJ whole genome shotgun (WGS) entry which is preliminary data.</text>
</comment>
<keyword evidence="6 9" id="KW-0133">Cell shape</keyword>
<organism evidence="11 12">
    <name type="scientific">Paenibacillus sepulcri</name>
    <dbReference type="NCBI Taxonomy" id="359917"/>
    <lineage>
        <taxon>Bacteria</taxon>
        <taxon>Bacillati</taxon>
        <taxon>Bacillota</taxon>
        <taxon>Bacilli</taxon>
        <taxon>Bacillales</taxon>
        <taxon>Paenibacillaceae</taxon>
        <taxon>Paenibacillus</taxon>
    </lineage>
</organism>
<dbReference type="EMBL" id="JAHZIK010000861">
    <property type="protein sequence ID" value="MBW7457466.1"/>
    <property type="molecule type" value="Genomic_DNA"/>
</dbReference>
<dbReference type="Pfam" id="PF03734">
    <property type="entry name" value="YkuD"/>
    <property type="match status" value="1"/>
</dbReference>
<dbReference type="InterPro" id="IPR050979">
    <property type="entry name" value="LD-transpeptidase"/>
</dbReference>
<dbReference type="InterPro" id="IPR038063">
    <property type="entry name" value="Transpep_catalytic_dom"/>
</dbReference>
<evidence type="ECO:0000256" key="2">
    <source>
        <dbReference type="ARBA" id="ARBA00005992"/>
    </source>
</evidence>
<comment type="pathway">
    <text evidence="1 9">Cell wall biogenesis; peptidoglycan biosynthesis.</text>
</comment>
<evidence type="ECO:0000313" key="11">
    <source>
        <dbReference type="EMBL" id="MBW7457466.1"/>
    </source>
</evidence>
<dbReference type="Proteomes" id="UP001519887">
    <property type="component" value="Unassembled WGS sequence"/>
</dbReference>
<keyword evidence="4" id="KW-0808">Transferase</keyword>
<dbReference type="PANTHER" id="PTHR30582:SF24">
    <property type="entry name" value="L,D-TRANSPEPTIDASE ERFK_SRFK-RELATED"/>
    <property type="match status" value="1"/>
</dbReference>
<comment type="similarity">
    <text evidence="2">Belongs to the YkuD family.</text>
</comment>
<evidence type="ECO:0000256" key="7">
    <source>
        <dbReference type="ARBA" id="ARBA00022984"/>
    </source>
</evidence>
<evidence type="ECO:0000256" key="4">
    <source>
        <dbReference type="ARBA" id="ARBA00022679"/>
    </source>
</evidence>
<keyword evidence="7 9" id="KW-0573">Peptidoglycan synthesis</keyword>
<feature type="active site" description="Proton donor/acceptor" evidence="9">
    <location>
        <position position="93"/>
    </location>
</feature>
<sequence>MIGNTGDALSADPSLPIVNEQGIYSIEVFPLKHQLVVSMQGQKFRTYSVAVGNPTTPTPVGEYQVMYKGKNWGASYGPRWLGLNVPWGYYGIHGTNKPYSIGQHQSHGCIRMHNRDVWTSVKIVDTDFFLTLPDRGTYVRSQKACYTLS</sequence>
<dbReference type="SUPFAM" id="SSF141523">
    <property type="entry name" value="L,D-transpeptidase catalytic domain-like"/>
    <property type="match status" value="1"/>
</dbReference>
<evidence type="ECO:0000256" key="3">
    <source>
        <dbReference type="ARBA" id="ARBA00022676"/>
    </source>
</evidence>
<protein>
    <submittedName>
        <fullName evidence="11">L,D-transpeptidase</fullName>
    </submittedName>
</protein>
<keyword evidence="12" id="KW-1185">Reference proteome</keyword>
<feature type="active site" description="Nucleophile" evidence="9">
    <location>
        <position position="109"/>
    </location>
</feature>
<evidence type="ECO:0000259" key="10">
    <source>
        <dbReference type="PROSITE" id="PS52029"/>
    </source>
</evidence>
<dbReference type="Gene3D" id="2.40.440.10">
    <property type="entry name" value="L,D-transpeptidase catalytic domain-like"/>
    <property type="match status" value="1"/>
</dbReference>
<feature type="domain" description="L,D-TPase catalytic" evidence="10">
    <location>
        <begin position="24"/>
        <end position="142"/>
    </location>
</feature>